<accession>Q4A3C3</accession>
<evidence type="ECO:0000313" key="3">
    <source>
        <dbReference type="Proteomes" id="UP000000863"/>
    </source>
</evidence>
<keyword evidence="1" id="KW-0812">Transmembrane</keyword>
<reference evidence="2 3" key="1">
    <citation type="journal article" date="2005" name="Science">
        <title>Complete genome sequence and lytic phase transcription profile of a Coccolithovirus.</title>
        <authorList>
            <person name="Wilson W.H."/>
            <person name="Schroeder D.C."/>
            <person name="Allen M.J."/>
            <person name="Holden M.T.G."/>
            <person name="Parkhill J."/>
            <person name="Barrell B.G."/>
            <person name="Churcher C."/>
            <person name="Hamlin N."/>
            <person name="Mungall K."/>
            <person name="Norbertczak H."/>
            <person name="Quail M.A."/>
            <person name="Price C."/>
            <person name="Rabbinowitsch E."/>
            <person name="Walker D."/>
            <person name="Craigon M."/>
            <person name="Roy D."/>
            <person name="Ghazal P."/>
        </authorList>
    </citation>
    <scope>NUCLEOTIDE SEQUENCE [LARGE SCALE GENOMIC DNA]</scope>
    <source>
        <strain evidence="3">Isolate United Kingdom/English Channel/1999</strain>
    </source>
</reference>
<dbReference type="EMBL" id="AJ890364">
    <property type="protein sequence ID" value="CAI65428.1"/>
    <property type="molecule type" value="Genomic_DNA"/>
</dbReference>
<sequence>MNIYLSLLFIKIVAGVSVVCQTTDTTKQVPTVVLYPCSTNNSYVSDNILSTWPFDESKSTEIVTTVFVALTAGLLICIGSAGVVYIRRQSKAYQHLQSTLSRRTLAAVPASRISA</sequence>
<name>Q4A3C3_EHV8U</name>
<proteinExistence type="predicted"/>
<keyword evidence="1" id="KW-0472">Membrane</keyword>
<evidence type="ECO:0000313" key="2">
    <source>
        <dbReference type="EMBL" id="CAI65428.1"/>
    </source>
</evidence>
<dbReference type="RefSeq" id="YP_293759.1">
    <property type="nucleotide sequence ID" value="NC_007346.1"/>
</dbReference>
<keyword evidence="1" id="KW-1133">Transmembrane helix</keyword>
<protein>
    <submittedName>
        <fullName evidence="2">Putative membrane protein</fullName>
    </submittedName>
</protein>
<gene>
    <name evidence="2" type="ORF">EhV005</name>
</gene>
<evidence type="ECO:0000256" key="1">
    <source>
        <dbReference type="SAM" id="Phobius"/>
    </source>
</evidence>
<dbReference type="GeneID" id="3654657"/>
<feature type="transmembrane region" description="Helical" evidence="1">
    <location>
        <begin position="62"/>
        <end position="86"/>
    </location>
</feature>
<dbReference type="Proteomes" id="UP000000863">
    <property type="component" value="Segment"/>
</dbReference>
<organismHost>
    <name type="scientific">Emiliania huxleyi</name>
    <name type="common">Coccolithophore</name>
    <name type="synonym">Pontosphaera huxleyi</name>
    <dbReference type="NCBI Taxonomy" id="2903"/>
</organismHost>
<dbReference type="KEGG" id="vg:3654657"/>
<keyword evidence="3" id="KW-1185">Reference proteome</keyword>
<organism evidence="2 3">
    <name type="scientific">Emiliania huxleyi virus 86 (isolate United Kingdom/English Channel/1999)</name>
    <name type="common">EhV-86</name>
    <dbReference type="NCBI Taxonomy" id="654925"/>
    <lineage>
        <taxon>Viruses</taxon>
        <taxon>Varidnaviria</taxon>
        <taxon>Bamfordvirae</taxon>
        <taxon>Nucleocytoviricota</taxon>
        <taxon>Megaviricetes</taxon>
        <taxon>Algavirales</taxon>
        <taxon>Phycodnaviridae</taxon>
        <taxon>Coccolithovirus</taxon>
        <taxon>Coccolithovirus huxleyi</taxon>
        <taxon>Emiliania huxleyi virus 86</taxon>
    </lineage>
</organism>